<proteinExistence type="inferred from homology"/>
<evidence type="ECO:0000256" key="2">
    <source>
        <dbReference type="ARBA" id="ARBA00004613"/>
    </source>
</evidence>
<protein>
    <recommendedName>
        <fullName evidence="5">pyranose dehydrogenase (acceptor)</fullName>
        <ecNumber evidence="5">1.1.99.29</ecNumber>
    </recommendedName>
</protein>
<dbReference type="SUPFAM" id="SSF54373">
    <property type="entry name" value="FAD-linked reductases, C-terminal domain"/>
    <property type="match status" value="1"/>
</dbReference>
<evidence type="ECO:0000256" key="8">
    <source>
        <dbReference type="ARBA" id="ARBA00022827"/>
    </source>
</evidence>
<evidence type="ECO:0000256" key="11">
    <source>
        <dbReference type="ARBA" id="ARBA00034010"/>
    </source>
</evidence>
<comment type="catalytic activity">
    <reaction evidence="14">
        <text>a pyranoside + acceptor = a pyranosid-3,4-diulose + reduced acceptor.</text>
        <dbReference type="EC" id="1.1.99.29"/>
    </reaction>
</comment>
<evidence type="ECO:0000256" key="5">
    <source>
        <dbReference type="ARBA" id="ARBA00013177"/>
    </source>
</evidence>
<name>A0A8H5AUH9_9AGAR</name>
<dbReference type="GO" id="GO:0005576">
    <property type="term" value="C:extracellular region"/>
    <property type="evidence" value="ECO:0007669"/>
    <property type="project" value="UniProtKB-SubCell"/>
</dbReference>
<dbReference type="Gene3D" id="3.30.560.10">
    <property type="entry name" value="Glucose Oxidase, domain 3"/>
    <property type="match status" value="1"/>
</dbReference>
<dbReference type="GO" id="GO:0050660">
    <property type="term" value="F:flavin adenine dinucleotide binding"/>
    <property type="evidence" value="ECO:0007669"/>
    <property type="project" value="InterPro"/>
</dbReference>
<evidence type="ECO:0000256" key="4">
    <source>
        <dbReference type="ARBA" id="ARBA00011245"/>
    </source>
</evidence>
<evidence type="ECO:0000259" key="19">
    <source>
        <dbReference type="Pfam" id="PF05199"/>
    </source>
</evidence>
<keyword evidence="6" id="KW-0964">Secreted</keyword>
<feature type="binding site" evidence="16">
    <location>
        <begin position="124"/>
        <end position="127"/>
    </location>
    <ligand>
        <name>FAD</name>
        <dbReference type="ChEBI" id="CHEBI:57692"/>
    </ligand>
</feature>
<dbReference type="Proteomes" id="UP000541558">
    <property type="component" value="Unassembled WGS sequence"/>
</dbReference>
<evidence type="ECO:0000256" key="7">
    <source>
        <dbReference type="ARBA" id="ARBA00022630"/>
    </source>
</evidence>
<keyword evidence="7" id="KW-0285">Flavoprotein</keyword>
<dbReference type="PANTHER" id="PTHR11552:SF147">
    <property type="entry name" value="CHOLINE DEHYDROGENASE, MITOCHONDRIAL"/>
    <property type="match status" value="1"/>
</dbReference>
<dbReference type="Pfam" id="PF00732">
    <property type="entry name" value="GMC_oxred_N"/>
    <property type="match status" value="1"/>
</dbReference>
<evidence type="ECO:0000256" key="1">
    <source>
        <dbReference type="ARBA" id="ARBA00001974"/>
    </source>
</evidence>
<dbReference type="InterPro" id="IPR036188">
    <property type="entry name" value="FAD/NAD-bd_sf"/>
</dbReference>
<evidence type="ECO:0000256" key="17">
    <source>
        <dbReference type="SAM" id="SignalP"/>
    </source>
</evidence>
<comment type="subunit">
    <text evidence="4">Monomer.</text>
</comment>
<dbReference type="InterPro" id="IPR000172">
    <property type="entry name" value="GMC_OxRdtase_N"/>
</dbReference>
<feature type="binding site" evidence="16">
    <location>
        <position position="266"/>
    </location>
    <ligand>
        <name>FAD</name>
        <dbReference type="ChEBI" id="CHEBI:57692"/>
    </ligand>
</feature>
<dbReference type="Pfam" id="PF05199">
    <property type="entry name" value="GMC_oxred_C"/>
    <property type="match status" value="1"/>
</dbReference>
<feature type="signal peptide" evidence="17">
    <location>
        <begin position="1"/>
        <end position="23"/>
    </location>
</feature>
<evidence type="ECO:0000256" key="6">
    <source>
        <dbReference type="ARBA" id="ARBA00022525"/>
    </source>
</evidence>
<comment type="similarity">
    <text evidence="3">Belongs to the GMC oxidoreductase family.</text>
</comment>
<comment type="catalytic activity">
    <reaction evidence="11">
        <text>pyranose + acceptor = pyranos-2,3-diulose + reduced acceptor.</text>
        <dbReference type="EC" id="1.1.99.29"/>
    </reaction>
</comment>
<keyword evidence="8 16" id="KW-0274">FAD</keyword>
<evidence type="ECO:0000256" key="12">
    <source>
        <dbReference type="ARBA" id="ARBA00034029"/>
    </source>
</evidence>
<comment type="function">
    <text evidence="9">Catalyzes the single-oxidation or sequential double oxidation reaction of carbohydrates primarily at carbon-2 and/or carbon-3 with the concomitant reduction of the flavin. The enzyme exhibits a broad sugar substrate specificity, oxidizing different aldopyranoses to the corresponding C-1, C-2, C-3 or C-1,2, C-2,3 and C-3,4 (di)dehydro sugars with substrate-specific regioselectivity. Accepts only a narrow range of electron acceptors such as substituted benzoquinones and complexed metal ions and reacts extremely slowly with O(2) as acceptor. May play a role in the natural recycling of plant matter by oxidizing all major monosaccharides in lignocellulose and by reducing quinone compounds or reactive radical species generated during lignin depolymerization.</text>
</comment>
<comment type="catalytic activity">
    <reaction evidence="10">
        <text>pyranose + acceptor = pyranos-2-ulose + reduced acceptor.</text>
        <dbReference type="EC" id="1.1.99.29"/>
    </reaction>
</comment>
<feature type="domain" description="Glucose-methanol-choline oxidoreductase C-terminal" evidence="19">
    <location>
        <begin position="455"/>
        <end position="590"/>
    </location>
</feature>
<keyword evidence="21" id="KW-1185">Reference proteome</keyword>
<comment type="catalytic activity">
    <reaction evidence="13">
        <text>a pyranoside + acceptor = a pyranosid-3-ulose + reduced acceptor.</text>
        <dbReference type="EC" id="1.1.99.29"/>
    </reaction>
</comment>
<comment type="cofactor">
    <cofactor evidence="1 16">
        <name>FAD</name>
        <dbReference type="ChEBI" id="CHEBI:57692"/>
    </cofactor>
</comment>
<feature type="active site" description="Proton acceptor" evidence="15">
    <location>
        <position position="581"/>
    </location>
</feature>
<dbReference type="PANTHER" id="PTHR11552">
    <property type="entry name" value="GLUCOSE-METHANOL-CHOLINE GMC OXIDOREDUCTASE"/>
    <property type="match status" value="1"/>
</dbReference>
<feature type="chain" id="PRO_5034703963" description="pyranose dehydrogenase (acceptor)" evidence="17">
    <location>
        <begin position="24"/>
        <end position="602"/>
    </location>
</feature>
<evidence type="ECO:0000313" key="20">
    <source>
        <dbReference type="EMBL" id="KAF5311209.1"/>
    </source>
</evidence>
<evidence type="ECO:0000259" key="18">
    <source>
        <dbReference type="Pfam" id="PF00732"/>
    </source>
</evidence>
<feature type="binding site" evidence="16">
    <location>
        <position position="116"/>
    </location>
    <ligand>
        <name>FAD</name>
        <dbReference type="ChEBI" id="CHEBI:57692"/>
    </ligand>
</feature>
<comment type="caution">
    <text evidence="20">The sequence shown here is derived from an EMBL/GenBank/DDBJ whole genome shotgun (WGS) entry which is preliminary data.</text>
</comment>
<feature type="active site" description="Proton donor" evidence="15">
    <location>
        <position position="537"/>
    </location>
</feature>
<dbReference type="AlphaFoldDB" id="A0A8H5AUH9"/>
<sequence>MLSSTLPIQVVTLALALIRHASAKLYESARELDLNERYDFVIVGSGPGGSTVAARLSENPKYKVLLIEAGANDDGVATIHAPLLQQTIPSTYMWNYTTEATPATSNRSLNYLRGYVLGGSSSVNGMVYSRCAADDYNGWAVATGDNGWRWDNVLPYIKKSERLVPATSGRNYSGEYDPSLHGYKGELATSLAAFGPTDFDQRALNSTTGPHGEFPFHQDMNDGRSVGLTWMQFAIGGGERSSAATSFLTGAVRARPNLSIVLNTYVTRVLQTEGGSPNSPSVRTVELGDRSARSVIGTVTAGKEVILAAGNVNTPQILLNSGIGDKKVLTQLGIKTTVNLPDVGNNMADHPGVIATWISQTNEGPAYGQILLSAMPTDGFPSFDPEAAFSEWTANKTGPLTGTINRLTLWSRIPSNATIWKTFQDPSSGKDTPHFEMVMAASNGTAGAFLILLNPTSRGGISLRSSNPFDAPVIDSGILKTPYDILALAEGIRSMKRFFSGPAWTNYLITSTFVDPDTASTAEWEAYIRENVATNQHGVGTAAMSKKGAKHGVVDPDLRVKGVSGLRIVDASVIPNVPAGHIQVPVYVVAERASDLIKASWK</sequence>
<evidence type="ECO:0000256" key="10">
    <source>
        <dbReference type="ARBA" id="ARBA00033986"/>
    </source>
</evidence>
<evidence type="ECO:0000313" key="21">
    <source>
        <dbReference type="Proteomes" id="UP000541558"/>
    </source>
</evidence>
<evidence type="ECO:0000256" key="13">
    <source>
        <dbReference type="ARBA" id="ARBA00034050"/>
    </source>
</evidence>
<evidence type="ECO:0000256" key="3">
    <source>
        <dbReference type="ARBA" id="ARBA00010790"/>
    </source>
</evidence>
<dbReference type="EMBL" id="JAACJK010000228">
    <property type="protein sequence ID" value="KAF5311209.1"/>
    <property type="molecule type" value="Genomic_DNA"/>
</dbReference>
<evidence type="ECO:0000256" key="14">
    <source>
        <dbReference type="ARBA" id="ARBA00034059"/>
    </source>
</evidence>
<evidence type="ECO:0000256" key="16">
    <source>
        <dbReference type="PIRSR" id="PIRSR000137-2"/>
    </source>
</evidence>
<feature type="domain" description="Glucose-methanol-choline oxidoreductase N-terminal" evidence="18">
    <location>
        <begin position="42"/>
        <end position="351"/>
    </location>
</feature>
<evidence type="ECO:0000256" key="9">
    <source>
        <dbReference type="ARBA" id="ARBA00024699"/>
    </source>
</evidence>
<dbReference type="EC" id="1.1.99.29" evidence="5"/>
<organism evidence="20 21">
    <name type="scientific">Ephemerocybe angulata</name>
    <dbReference type="NCBI Taxonomy" id="980116"/>
    <lineage>
        <taxon>Eukaryota</taxon>
        <taxon>Fungi</taxon>
        <taxon>Dikarya</taxon>
        <taxon>Basidiomycota</taxon>
        <taxon>Agaricomycotina</taxon>
        <taxon>Agaricomycetes</taxon>
        <taxon>Agaricomycetidae</taxon>
        <taxon>Agaricales</taxon>
        <taxon>Agaricineae</taxon>
        <taxon>Psathyrellaceae</taxon>
        <taxon>Ephemerocybe</taxon>
    </lineage>
</organism>
<gene>
    <name evidence="20" type="ORF">D9611_013004</name>
</gene>
<accession>A0A8H5AUH9</accession>
<dbReference type="Gene3D" id="3.50.50.60">
    <property type="entry name" value="FAD/NAD(P)-binding domain"/>
    <property type="match status" value="1"/>
</dbReference>
<dbReference type="GO" id="GO:0033718">
    <property type="term" value="F:pyranose dehydrogenase (acceptor) activity"/>
    <property type="evidence" value="ECO:0007669"/>
    <property type="project" value="UniProtKB-EC"/>
</dbReference>
<dbReference type="PIRSF" id="PIRSF000137">
    <property type="entry name" value="Alcohol_oxidase"/>
    <property type="match status" value="1"/>
</dbReference>
<dbReference type="OrthoDB" id="269227at2759"/>
<dbReference type="InterPro" id="IPR012132">
    <property type="entry name" value="GMC_OxRdtase"/>
</dbReference>
<comment type="subcellular location">
    <subcellularLocation>
        <location evidence="2">Secreted</location>
    </subcellularLocation>
</comment>
<dbReference type="InterPro" id="IPR007867">
    <property type="entry name" value="GMC_OxRtase_C"/>
</dbReference>
<keyword evidence="17" id="KW-0732">Signal</keyword>
<dbReference type="SUPFAM" id="SSF51905">
    <property type="entry name" value="FAD/NAD(P)-binding domain"/>
    <property type="match status" value="1"/>
</dbReference>
<reference evidence="20 21" key="1">
    <citation type="journal article" date="2020" name="ISME J.">
        <title>Uncovering the hidden diversity of litter-decomposition mechanisms in mushroom-forming fungi.</title>
        <authorList>
            <person name="Floudas D."/>
            <person name="Bentzer J."/>
            <person name="Ahren D."/>
            <person name="Johansson T."/>
            <person name="Persson P."/>
            <person name="Tunlid A."/>
        </authorList>
    </citation>
    <scope>NUCLEOTIDE SEQUENCE [LARGE SCALE GENOMIC DNA]</scope>
    <source>
        <strain evidence="20 21">CBS 175.51</strain>
    </source>
</reference>
<comment type="catalytic activity">
    <reaction evidence="12">
        <text>pyranose + acceptor = pyranos-3-ulose + reduced acceptor.</text>
        <dbReference type="EC" id="1.1.99.29"/>
    </reaction>
</comment>
<evidence type="ECO:0000256" key="15">
    <source>
        <dbReference type="PIRSR" id="PIRSR000137-1"/>
    </source>
</evidence>